<organism evidence="1 2">
    <name type="scientific">Mucilaginibacter hurinus</name>
    <dbReference type="NCBI Taxonomy" id="2201324"/>
    <lineage>
        <taxon>Bacteria</taxon>
        <taxon>Pseudomonadati</taxon>
        <taxon>Bacteroidota</taxon>
        <taxon>Sphingobacteriia</taxon>
        <taxon>Sphingobacteriales</taxon>
        <taxon>Sphingobacteriaceae</taxon>
        <taxon>Mucilaginibacter</taxon>
    </lineage>
</organism>
<dbReference type="AlphaFoldDB" id="A0A367GMR7"/>
<dbReference type="EMBL" id="QGDC01000007">
    <property type="protein sequence ID" value="RCH54325.1"/>
    <property type="molecule type" value="Genomic_DNA"/>
</dbReference>
<proteinExistence type="predicted"/>
<keyword evidence="2" id="KW-1185">Reference proteome</keyword>
<dbReference type="PROSITE" id="PS51257">
    <property type="entry name" value="PROKAR_LIPOPROTEIN"/>
    <property type="match status" value="1"/>
</dbReference>
<name>A0A367GMR7_9SPHI</name>
<protein>
    <submittedName>
        <fullName evidence="1">Uncharacterized protein</fullName>
    </submittedName>
</protein>
<gene>
    <name evidence="1" type="ORF">DJ568_13620</name>
</gene>
<dbReference type="Proteomes" id="UP000253209">
    <property type="component" value="Unassembled WGS sequence"/>
</dbReference>
<sequence>MKKWLSVTLLAVIIAACNKKDSSDCGNKTCTLDFRMVTVKFLNKDGEGINVKNYSAVNQRTKDTINFPPNAHVLLQKGTYIVISDSYTKSLPESGDDIKVTGTDSVTNETKTAIFKVAGGRCACHINKLSGPEEIRFDN</sequence>
<evidence type="ECO:0000313" key="1">
    <source>
        <dbReference type="EMBL" id="RCH54325.1"/>
    </source>
</evidence>
<dbReference type="OrthoDB" id="798998at2"/>
<comment type="caution">
    <text evidence="1">The sequence shown here is derived from an EMBL/GenBank/DDBJ whole genome shotgun (WGS) entry which is preliminary data.</text>
</comment>
<dbReference type="RefSeq" id="WP_114005836.1">
    <property type="nucleotide sequence ID" value="NZ_QGDC01000007.1"/>
</dbReference>
<evidence type="ECO:0000313" key="2">
    <source>
        <dbReference type="Proteomes" id="UP000253209"/>
    </source>
</evidence>
<reference evidence="1 2" key="1">
    <citation type="submission" date="2018-05" db="EMBL/GenBank/DDBJ databases">
        <title>Mucilaginibacter hurinus sp. nov., isolated from briquette warehouse soil.</title>
        <authorList>
            <person name="Choi L."/>
        </authorList>
    </citation>
    <scope>NUCLEOTIDE SEQUENCE [LARGE SCALE GENOMIC DNA]</scope>
    <source>
        <strain evidence="1 2">ZR32</strain>
    </source>
</reference>
<accession>A0A367GMR7</accession>